<gene>
    <name evidence="4" type="ORF">C2R26_09720</name>
</gene>
<dbReference type="NCBIfam" id="TIGR02167">
    <property type="entry name" value="Liste_lipo_26"/>
    <property type="match status" value="2"/>
</dbReference>
<keyword evidence="3" id="KW-1133">Transmembrane helix</keyword>
<evidence type="ECO:0000313" key="4">
    <source>
        <dbReference type="EMBL" id="POH36162.1"/>
    </source>
</evidence>
<protein>
    <submittedName>
        <fullName evidence="4">BspA family leucine-rich repeat surface protein</fullName>
    </submittedName>
</protein>
<feature type="compositionally biased region" description="Low complexity" evidence="2">
    <location>
        <begin position="164"/>
        <end position="173"/>
    </location>
</feature>
<dbReference type="AlphaFoldDB" id="A0A2P4R4I3"/>
<feature type="region of interest" description="Disordered" evidence="2">
    <location>
        <begin position="146"/>
        <end position="199"/>
    </location>
</feature>
<evidence type="ECO:0000256" key="3">
    <source>
        <dbReference type="SAM" id="Phobius"/>
    </source>
</evidence>
<evidence type="ECO:0000256" key="2">
    <source>
        <dbReference type="SAM" id="MobiDB-lite"/>
    </source>
</evidence>
<dbReference type="NCBIfam" id="TIGR03715">
    <property type="entry name" value="KxYKxGKxW"/>
    <property type="match status" value="1"/>
</dbReference>
<dbReference type="Pfam" id="PF03382">
    <property type="entry name" value="DUF285"/>
    <property type="match status" value="1"/>
</dbReference>
<dbReference type="InterPro" id="IPR005046">
    <property type="entry name" value="DUF285"/>
</dbReference>
<dbReference type="EMBL" id="PPWZ01000079">
    <property type="protein sequence ID" value="POH36162.1"/>
    <property type="molecule type" value="Genomic_DNA"/>
</dbReference>
<dbReference type="Pfam" id="PF19258">
    <property type="entry name" value="KxYKxGKxW_sig"/>
    <property type="match status" value="1"/>
</dbReference>
<keyword evidence="1" id="KW-0732">Signal</keyword>
<keyword evidence="3" id="KW-0472">Membrane</keyword>
<feature type="transmembrane region" description="Helical" evidence="3">
    <location>
        <begin position="24"/>
        <end position="42"/>
    </location>
</feature>
<feature type="compositionally biased region" description="Polar residues" evidence="2">
    <location>
        <begin position="174"/>
        <end position="199"/>
    </location>
</feature>
<keyword evidence="3" id="KW-0812">Transmembrane</keyword>
<comment type="caution">
    <text evidence="4">The sequence shown here is derived from an EMBL/GenBank/DDBJ whole genome shotgun (WGS) entry which is preliminary data.</text>
</comment>
<proteinExistence type="predicted"/>
<dbReference type="InterPro" id="IPR011889">
    <property type="entry name" value="Liste_lipo_26"/>
</dbReference>
<organism evidence="4">
    <name type="scientific">Companilactobacillus formosensis</name>
    <dbReference type="NCBI Taxonomy" id="1617889"/>
    <lineage>
        <taxon>Bacteria</taxon>
        <taxon>Bacillati</taxon>
        <taxon>Bacillota</taxon>
        <taxon>Bacilli</taxon>
        <taxon>Lactobacillales</taxon>
        <taxon>Lactobacillaceae</taxon>
        <taxon>Companilactobacillus</taxon>
    </lineage>
</organism>
<name>A0A2P4R4I3_9LACO</name>
<accession>A0A2P4R4I3</accession>
<sequence length="657" mass="70548">MRFEQLKRESGSVIRKKLYKKGKMWIVASALSFAGGIVLLGTTTNNIFADTVNSQDTVVSNIQSDSTATGETNTADSTKEITTTVNVQTNLGTITMNATGKAGETIQLNVPDKTGYTPDKNTINVAIDADGTATTTDMITYTLKDANENNNVDQNGDENDTKDSNSLSTLNSSPNIQKSTDDSLNSSSRTEGVNSGIQATAADDSTNLAAGYNGTSQWYINENGDLHIGAGTFNDPSSLDSDYWVGVFAGSGFSRNDAESLQTKITKIILDGNIVAPINSTELFGEFTNLTEIENLNSLDTSKVTNMGMMFMNDSSLTSLDLSKFDMSEVIKTDDDSSDPIPSGTDQMFDGTKLSSITLGAKNKFMNNVSLPNALNADWVNIGTGTIDFPQGNLNFTETAPSLSTLYDGNGKTGTETFVPYDASKVKGSLTIHSNLGDKVVDNITGKIGNSIDVNVPAVEGYKADKTIVKATVNADGTITTTDFVTYTKITSGGSGSNEGSSSNLKIVDKSQLVSIYPDKNEVTLYKLDGSKYKLDGSKLTPIKNRALAAGTDWYSDKVVILGSGDDAVKYVRVATDEWMKLSDGYRYENKKLVVTTNNDNMTQLLKSEAVPVTNRALGPRSSWLVDRIGYLDTSDNPKGFYRVATNEFVDPDNVSI</sequence>
<dbReference type="InterPro" id="IPR022263">
    <property type="entry name" value="KxYKxGKxW"/>
</dbReference>
<evidence type="ECO:0000256" key="1">
    <source>
        <dbReference type="ARBA" id="ARBA00022729"/>
    </source>
</evidence>
<reference evidence="4" key="1">
    <citation type="submission" date="2018-01" db="EMBL/GenBank/DDBJ databases">
        <title>Genome sequnecing of Lactobacillus formosensis KACC 18721.</title>
        <authorList>
            <person name="Kim S.-J."/>
            <person name="Heo J."/>
        </authorList>
    </citation>
    <scope>NUCLEOTIDE SEQUENCE</scope>
    <source>
        <strain evidence="4">KACC 18721</strain>
    </source>
</reference>